<keyword evidence="3" id="KW-0274">FAD</keyword>
<dbReference type="Proteomes" id="UP000236333">
    <property type="component" value="Unassembled WGS sequence"/>
</dbReference>
<dbReference type="Pfam" id="PF01494">
    <property type="entry name" value="FAD_binding_3"/>
    <property type="match status" value="1"/>
</dbReference>
<keyword evidence="2" id="KW-0285">Flavoprotein</keyword>
<keyword evidence="6" id="KW-0503">Monooxygenase</keyword>
<dbReference type="GO" id="GO:0070189">
    <property type="term" value="P:kynurenine metabolic process"/>
    <property type="evidence" value="ECO:0007669"/>
    <property type="project" value="TreeGrafter"/>
</dbReference>
<keyword evidence="4" id="KW-0521">NADP</keyword>
<evidence type="ECO:0000256" key="2">
    <source>
        <dbReference type="ARBA" id="ARBA00022630"/>
    </source>
</evidence>
<comment type="cofactor">
    <cofactor evidence="1">
        <name>FAD</name>
        <dbReference type="ChEBI" id="CHEBI:57692"/>
    </cofactor>
</comment>
<evidence type="ECO:0000256" key="4">
    <source>
        <dbReference type="ARBA" id="ARBA00022857"/>
    </source>
</evidence>
<keyword evidence="11" id="KW-1185">Reference proteome</keyword>
<feature type="transmembrane region" description="Helical" evidence="8">
    <location>
        <begin position="528"/>
        <end position="554"/>
    </location>
</feature>
<evidence type="ECO:0000313" key="10">
    <source>
        <dbReference type="EMBL" id="PNH05348.1"/>
    </source>
</evidence>
<proteinExistence type="predicted"/>
<reference evidence="10 11" key="1">
    <citation type="journal article" date="2017" name="Mol. Biol. Evol.">
        <title>The 4-celled Tetrabaena socialis nuclear genome reveals the essential components for genetic control of cell number at the origin of multicellularity in the volvocine lineage.</title>
        <authorList>
            <person name="Featherston J."/>
            <person name="Arakaki Y."/>
            <person name="Hanschen E.R."/>
            <person name="Ferris P.J."/>
            <person name="Michod R.E."/>
            <person name="Olson B.J.S.C."/>
            <person name="Nozaki H."/>
            <person name="Durand P.M."/>
        </authorList>
    </citation>
    <scope>NUCLEOTIDE SEQUENCE [LARGE SCALE GENOMIC DNA]</scope>
    <source>
        <strain evidence="10 11">NIES-571</strain>
    </source>
</reference>
<dbReference type="PANTHER" id="PTHR46028">
    <property type="entry name" value="KYNURENINE 3-MONOOXYGENASE"/>
    <property type="match status" value="1"/>
</dbReference>
<keyword evidence="5" id="KW-0560">Oxidoreductase</keyword>
<dbReference type="SUPFAM" id="SSF51905">
    <property type="entry name" value="FAD/NAD(P)-binding domain"/>
    <property type="match status" value="1"/>
</dbReference>
<feature type="region of interest" description="Disordered" evidence="7">
    <location>
        <begin position="1"/>
        <end position="123"/>
    </location>
</feature>
<feature type="domain" description="FAD-binding" evidence="9">
    <location>
        <begin position="119"/>
        <end position="257"/>
    </location>
</feature>
<feature type="compositionally biased region" description="Pro residues" evidence="7">
    <location>
        <begin position="299"/>
        <end position="310"/>
    </location>
</feature>
<sequence length="555" mass="57333">MDFRPRHPGALQAASRSQAPAAARAPALRRSCTGSGGPHRRAVDAPRQARPGTATNSTTAPSLRPRRTSRPAPPAAAAASTQPAAPPAALPALERPAPAAGHATEAADEPGPQPEPQPCDALIVGAGPAGLGLALLLARRQGWERIVLVERRESLDAEEADRSYVYMVDWRGRTLTDEAGVSEAVAAAGVSTSTVAVTQVMPDGSAKTSTFNAKDATRDNVWLPRRDLLSALHGGLKEAEATGRVRLLHGIEVSSIHLAAPSASASTASSTSSFSPAPAAPASGRTASGRPVASAKPHAAPPPSSPPPPSILVRAIDSRTGARLAFAPRLLLGADGLNSGVRAALEGWAPAAGLDPARFRPTVLDSASAGLRFKVLQLPPNAPFRKPPPSNAASTSGTGTGTSTGEVAGTLDNGRFSLVASVKGPRLRAMRLGLLPLRDLTARRTANIILGPDHQLWQARTGPELGAFLQYNQDPLRRALWTVNFALRAVLSRIAPFAFSPQSFLLVQQAGLSYTQIVERSHATTARIWALAAALAAGAIALAFRAAVMAAAAVA</sequence>
<name>A0A2J7ZYL3_9CHLO</name>
<dbReference type="GO" id="GO:0004502">
    <property type="term" value="F:kynurenine 3-monooxygenase activity"/>
    <property type="evidence" value="ECO:0007669"/>
    <property type="project" value="TreeGrafter"/>
</dbReference>
<keyword evidence="8" id="KW-1133">Transmembrane helix</keyword>
<dbReference type="EMBL" id="PGGS01000313">
    <property type="protein sequence ID" value="PNH05348.1"/>
    <property type="molecule type" value="Genomic_DNA"/>
</dbReference>
<evidence type="ECO:0000256" key="3">
    <source>
        <dbReference type="ARBA" id="ARBA00022827"/>
    </source>
</evidence>
<feature type="compositionally biased region" description="Pro residues" evidence="7">
    <location>
        <begin position="380"/>
        <end position="390"/>
    </location>
</feature>
<evidence type="ECO:0000256" key="5">
    <source>
        <dbReference type="ARBA" id="ARBA00023002"/>
    </source>
</evidence>
<dbReference type="InterPro" id="IPR036188">
    <property type="entry name" value="FAD/NAD-bd_sf"/>
</dbReference>
<feature type="compositionally biased region" description="Low complexity" evidence="7">
    <location>
        <begin position="267"/>
        <end position="298"/>
    </location>
</feature>
<evidence type="ECO:0000256" key="6">
    <source>
        <dbReference type="ARBA" id="ARBA00023033"/>
    </source>
</evidence>
<protein>
    <recommendedName>
        <fullName evidence="9">FAD-binding domain-containing protein</fullName>
    </recommendedName>
</protein>
<dbReference type="AlphaFoldDB" id="A0A2J7ZYL3"/>
<feature type="region of interest" description="Disordered" evidence="7">
    <location>
        <begin position="379"/>
        <end position="408"/>
    </location>
</feature>
<evidence type="ECO:0000256" key="8">
    <source>
        <dbReference type="SAM" id="Phobius"/>
    </source>
</evidence>
<comment type="caution">
    <text evidence="10">The sequence shown here is derived from an EMBL/GenBank/DDBJ whole genome shotgun (WGS) entry which is preliminary data.</text>
</comment>
<dbReference type="PANTHER" id="PTHR46028:SF2">
    <property type="entry name" value="KYNURENINE 3-MONOOXYGENASE"/>
    <property type="match status" value="1"/>
</dbReference>
<feature type="region of interest" description="Disordered" evidence="7">
    <location>
        <begin position="267"/>
        <end position="313"/>
    </location>
</feature>
<dbReference type="Gene3D" id="3.50.50.60">
    <property type="entry name" value="FAD/NAD(P)-binding domain"/>
    <property type="match status" value="1"/>
</dbReference>
<evidence type="ECO:0000259" key="9">
    <source>
        <dbReference type="Pfam" id="PF01494"/>
    </source>
</evidence>
<keyword evidence="8" id="KW-0812">Transmembrane</keyword>
<feature type="compositionally biased region" description="Low complexity" evidence="7">
    <location>
        <begin position="10"/>
        <end position="30"/>
    </location>
</feature>
<feature type="compositionally biased region" description="Low complexity" evidence="7">
    <location>
        <begin position="90"/>
        <end position="104"/>
    </location>
</feature>
<gene>
    <name evidence="10" type="ORF">TSOC_008421</name>
</gene>
<feature type="compositionally biased region" description="Low complexity" evidence="7">
    <location>
        <begin position="394"/>
        <end position="405"/>
    </location>
</feature>
<evidence type="ECO:0000256" key="7">
    <source>
        <dbReference type="SAM" id="MobiDB-lite"/>
    </source>
</evidence>
<dbReference type="OrthoDB" id="10053569at2759"/>
<accession>A0A2J7ZYL3</accession>
<evidence type="ECO:0000256" key="1">
    <source>
        <dbReference type="ARBA" id="ARBA00001974"/>
    </source>
</evidence>
<organism evidence="10 11">
    <name type="scientific">Tetrabaena socialis</name>
    <dbReference type="NCBI Taxonomy" id="47790"/>
    <lineage>
        <taxon>Eukaryota</taxon>
        <taxon>Viridiplantae</taxon>
        <taxon>Chlorophyta</taxon>
        <taxon>core chlorophytes</taxon>
        <taxon>Chlorophyceae</taxon>
        <taxon>CS clade</taxon>
        <taxon>Chlamydomonadales</taxon>
        <taxon>Tetrabaenaceae</taxon>
        <taxon>Tetrabaena</taxon>
    </lineage>
</organism>
<dbReference type="InterPro" id="IPR002938">
    <property type="entry name" value="FAD-bd"/>
</dbReference>
<dbReference type="PRINTS" id="PR00420">
    <property type="entry name" value="RNGMNOXGNASE"/>
</dbReference>
<keyword evidence="8" id="KW-0472">Membrane</keyword>
<evidence type="ECO:0000313" key="11">
    <source>
        <dbReference type="Proteomes" id="UP000236333"/>
    </source>
</evidence>
<dbReference type="GO" id="GO:0071949">
    <property type="term" value="F:FAD binding"/>
    <property type="evidence" value="ECO:0007669"/>
    <property type="project" value="InterPro"/>
</dbReference>